<dbReference type="PANTHER" id="PTHR30055:SF234">
    <property type="entry name" value="HTH-TYPE TRANSCRIPTIONAL REGULATOR BETI"/>
    <property type="match status" value="1"/>
</dbReference>
<dbReference type="SUPFAM" id="SSF46689">
    <property type="entry name" value="Homeodomain-like"/>
    <property type="match status" value="1"/>
</dbReference>
<dbReference type="Proteomes" id="UP000435243">
    <property type="component" value="Unassembled WGS sequence"/>
</dbReference>
<evidence type="ECO:0000256" key="3">
    <source>
        <dbReference type="ARBA" id="ARBA00023163"/>
    </source>
</evidence>
<evidence type="ECO:0000259" key="5">
    <source>
        <dbReference type="PROSITE" id="PS50977"/>
    </source>
</evidence>
<accession>A0A844ZFK6</accession>
<comment type="caution">
    <text evidence="6">The sequence shown here is derived from an EMBL/GenBank/DDBJ whole genome shotgun (WGS) entry which is preliminary data.</text>
</comment>
<feature type="DNA-binding region" description="H-T-H motif" evidence="4">
    <location>
        <begin position="30"/>
        <end position="49"/>
    </location>
</feature>
<dbReference type="GO" id="GO:0000976">
    <property type="term" value="F:transcription cis-regulatory region binding"/>
    <property type="evidence" value="ECO:0007669"/>
    <property type="project" value="TreeGrafter"/>
</dbReference>
<evidence type="ECO:0000313" key="6">
    <source>
        <dbReference type="EMBL" id="MXO87311.1"/>
    </source>
</evidence>
<dbReference type="InterPro" id="IPR009057">
    <property type="entry name" value="Homeodomain-like_sf"/>
</dbReference>
<evidence type="ECO:0000256" key="4">
    <source>
        <dbReference type="PROSITE-ProRule" id="PRU00335"/>
    </source>
</evidence>
<keyword evidence="1" id="KW-0805">Transcription regulation</keyword>
<evidence type="ECO:0000256" key="1">
    <source>
        <dbReference type="ARBA" id="ARBA00023015"/>
    </source>
</evidence>
<dbReference type="PROSITE" id="PS50977">
    <property type="entry name" value="HTH_TETR_2"/>
    <property type="match status" value="1"/>
</dbReference>
<keyword evidence="2 4" id="KW-0238">DNA-binding</keyword>
<name>A0A844ZFK6_9SPHN</name>
<dbReference type="InterPro" id="IPR001647">
    <property type="entry name" value="HTH_TetR"/>
</dbReference>
<reference evidence="6 7" key="1">
    <citation type="submission" date="2019-12" db="EMBL/GenBank/DDBJ databases">
        <title>Genomic-based taxomic classification of the family Erythrobacteraceae.</title>
        <authorList>
            <person name="Xu L."/>
        </authorList>
    </citation>
    <scope>NUCLEOTIDE SEQUENCE [LARGE SCALE GENOMIC DNA]</scope>
    <source>
        <strain evidence="6 7">JCM 16339</strain>
    </source>
</reference>
<dbReference type="PANTHER" id="PTHR30055">
    <property type="entry name" value="HTH-TYPE TRANSCRIPTIONAL REGULATOR RUTR"/>
    <property type="match status" value="1"/>
</dbReference>
<sequence>MVAATRSNTQTRLLAAAEKILVEKGLTGLSVRKVGEQAGVNATLVTYHFKSISNLLEELCQINLDPILARWSQIGGAGNASQDFDDILEIWLEALLLPSAITAEGRALVVLDEIIAHGEGSLRQSVLEPMEQFSERLRSALAPFCPHLHQDELRARVRFISGAALGPPPRGDGSPLAGVGNPLDDLDCLLNFARAALRG</sequence>
<evidence type="ECO:0000256" key="2">
    <source>
        <dbReference type="ARBA" id="ARBA00023125"/>
    </source>
</evidence>
<dbReference type="Gene3D" id="1.10.357.10">
    <property type="entry name" value="Tetracycline Repressor, domain 2"/>
    <property type="match status" value="1"/>
</dbReference>
<dbReference type="InterPro" id="IPR050109">
    <property type="entry name" value="HTH-type_TetR-like_transc_reg"/>
</dbReference>
<dbReference type="AlphaFoldDB" id="A0A844ZFK6"/>
<dbReference type="PRINTS" id="PR00455">
    <property type="entry name" value="HTHTETR"/>
</dbReference>
<keyword evidence="3" id="KW-0804">Transcription</keyword>
<dbReference type="OrthoDB" id="2356263at2"/>
<organism evidence="6 7">
    <name type="scientific">Alteraurantiacibacter aestuarii</name>
    <dbReference type="NCBI Taxonomy" id="650004"/>
    <lineage>
        <taxon>Bacteria</taxon>
        <taxon>Pseudomonadati</taxon>
        <taxon>Pseudomonadota</taxon>
        <taxon>Alphaproteobacteria</taxon>
        <taxon>Sphingomonadales</taxon>
        <taxon>Erythrobacteraceae</taxon>
        <taxon>Alteraurantiacibacter</taxon>
    </lineage>
</organism>
<gene>
    <name evidence="6" type="ORF">GRI32_00985</name>
</gene>
<evidence type="ECO:0000313" key="7">
    <source>
        <dbReference type="Proteomes" id="UP000435243"/>
    </source>
</evidence>
<dbReference type="Pfam" id="PF00440">
    <property type="entry name" value="TetR_N"/>
    <property type="match status" value="1"/>
</dbReference>
<feature type="domain" description="HTH tetR-type" evidence="5">
    <location>
        <begin position="7"/>
        <end position="67"/>
    </location>
</feature>
<protein>
    <submittedName>
        <fullName evidence="6">TetR family transcriptional regulator</fullName>
    </submittedName>
</protein>
<dbReference type="RefSeq" id="WP_160589267.1">
    <property type="nucleotide sequence ID" value="NZ_BAAAFP010000002.1"/>
</dbReference>
<dbReference type="GO" id="GO:0003700">
    <property type="term" value="F:DNA-binding transcription factor activity"/>
    <property type="evidence" value="ECO:0007669"/>
    <property type="project" value="TreeGrafter"/>
</dbReference>
<dbReference type="EMBL" id="WTYY01000001">
    <property type="protein sequence ID" value="MXO87311.1"/>
    <property type="molecule type" value="Genomic_DNA"/>
</dbReference>
<keyword evidence="7" id="KW-1185">Reference proteome</keyword>
<proteinExistence type="predicted"/>